<dbReference type="Proteomes" id="UP000326505">
    <property type="component" value="Chromosome"/>
</dbReference>
<reference evidence="1 4" key="2">
    <citation type="submission" date="2020-08" db="EMBL/GenBank/DDBJ databases">
        <title>Genomic Encyclopedia of Type Strains, Phase III (KMG-III): the genomes of soil and plant-associated and newly described type strains.</title>
        <authorList>
            <person name="Whitman W."/>
        </authorList>
    </citation>
    <scope>NUCLEOTIDE SEQUENCE [LARGE SCALE GENOMIC DNA]</scope>
    <source>
        <strain evidence="1 4">CECT 3146</strain>
    </source>
</reference>
<dbReference type="EMBL" id="CP023690">
    <property type="protein sequence ID" value="QEV64062.1"/>
    <property type="molecule type" value="Genomic_DNA"/>
</dbReference>
<evidence type="ECO:0000313" key="3">
    <source>
        <dbReference type="Proteomes" id="UP000326505"/>
    </source>
</evidence>
<dbReference type="AlphaFoldDB" id="A0A5P2XNN0"/>
<dbReference type="Proteomes" id="UP000549009">
    <property type="component" value="Unassembled WGS sequence"/>
</dbReference>
<dbReference type="KEGG" id="sspb:CP982_39650"/>
<dbReference type="OrthoDB" id="4334850at2"/>
<keyword evidence="4" id="KW-1185">Reference proteome</keyword>
<reference evidence="2 3" key="1">
    <citation type="submission" date="2017-09" db="EMBL/GenBank/DDBJ databases">
        <authorList>
            <person name="Lee N."/>
            <person name="Cho B.-K."/>
        </authorList>
    </citation>
    <scope>NUCLEOTIDE SEQUENCE [LARGE SCALE GENOMIC DNA]</scope>
    <source>
        <strain evidence="2 3">ATCC 27465</strain>
    </source>
</reference>
<name>A0A5P2XNN0_STRST</name>
<evidence type="ECO:0000313" key="2">
    <source>
        <dbReference type="EMBL" id="QEV64062.1"/>
    </source>
</evidence>
<proteinExistence type="predicted"/>
<organism evidence="2 3">
    <name type="scientific">Streptomyces spectabilis</name>
    <dbReference type="NCBI Taxonomy" id="68270"/>
    <lineage>
        <taxon>Bacteria</taxon>
        <taxon>Bacillati</taxon>
        <taxon>Actinomycetota</taxon>
        <taxon>Actinomycetes</taxon>
        <taxon>Kitasatosporales</taxon>
        <taxon>Streptomycetaceae</taxon>
        <taxon>Streptomyces</taxon>
    </lineage>
</organism>
<dbReference type="RefSeq" id="WP_150514916.1">
    <property type="nucleotide sequence ID" value="NZ_BMSQ01000009.1"/>
</dbReference>
<evidence type="ECO:0000313" key="4">
    <source>
        <dbReference type="Proteomes" id="UP000549009"/>
    </source>
</evidence>
<evidence type="ECO:0000313" key="1">
    <source>
        <dbReference type="EMBL" id="MBB5102286.1"/>
    </source>
</evidence>
<dbReference type="EMBL" id="JACHJD010000002">
    <property type="protein sequence ID" value="MBB5102286.1"/>
    <property type="molecule type" value="Genomic_DNA"/>
</dbReference>
<accession>A0A5P2XNN0</accession>
<sequence length="348" mass="39465">MSTDDTHQITVTMLGPSLSGKTTFLLGMYSVLSAGLNNYFLHACDPDQDLDLSEAWDALIDDGLLPPPNEADRLKPYSFVFREHFNPLLSIDWLDYRGGALDDRVRGEDSDTSALIARLDLSDAVYLVLDGRYLRDPVTPHTVRRVQRASKAQRMTYLLQESMRNRRKADQPPPAVVVLVTKADLVAEARSPAERAVIWDQLVEDVTKVLPVCFQQGVTTLVCPVMLGHFGAEETQQVDPQTVRPMGLHKPILFSLLRYLEEIRLGLHQTESDFRQEVSRRELAVANHRPTFWRKGRHLEYVEAVVDARQRVEEVAQMARLALEFHTRVARELRGLPVFKDGVKISDV</sequence>
<gene>
    <name evidence="2" type="ORF">CP982_39650</name>
    <name evidence="1" type="ORF">FHS40_001339</name>
</gene>
<protein>
    <submittedName>
        <fullName evidence="2">Uncharacterized protein</fullName>
    </submittedName>
</protein>